<dbReference type="EMBL" id="AP013042">
    <property type="protein sequence ID" value="BAS67674.1"/>
    <property type="molecule type" value="Genomic_DNA"/>
</dbReference>
<reference evidence="8 9" key="2">
    <citation type="journal article" date="2016" name="ISME J.">
        <title>Heterogeneous composition of key metabolic gene clusters in a vent mussel symbiont population.</title>
        <authorList>
            <person name="Ikuta T."/>
            <person name="Takaki Y."/>
            <person name="Nagai Y."/>
            <person name="Shimamura S."/>
            <person name="Tsuda M."/>
            <person name="Kawagucci S."/>
            <person name="Aoki Y."/>
            <person name="Inoue K."/>
            <person name="Teruya M."/>
            <person name="Satou K."/>
            <person name="Teruya K."/>
            <person name="Shimoji M."/>
            <person name="Tamotsu H."/>
            <person name="Hirano T."/>
            <person name="Maruyama T."/>
            <person name="Yoshida T."/>
        </authorList>
    </citation>
    <scope>NUCLEOTIDE SEQUENCE [LARGE SCALE GENOMIC DNA]</scope>
    <source>
        <strain evidence="8 9">Myojin Knoll</strain>
    </source>
</reference>
<keyword evidence="3" id="KW-0540">Nuclease</keyword>
<dbReference type="InterPro" id="IPR038570">
    <property type="entry name" value="HicA_sf"/>
</dbReference>
<keyword evidence="9" id="KW-1185">Reference proteome</keyword>
<evidence type="ECO:0000256" key="7">
    <source>
        <dbReference type="ARBA" id="ARBA00023016"/>
    </source>
</evidence>
<protein>
    <recommendedName>
        <fullName evidence="10">YcfA family protein</fullName>
    </recommendedName>
</protein>
<keyword evidence="4" id="KW-0255">Endonuclease</keyword>
<comment type="similarity">
    <text evidence="1">Belongs to the HicA mRNA interferase family.</text>
</comment>
<keyword evidence="7" id="KW-0346">Stress response</keyword>
<dbReference type="STRING" id="1303921.BSEPE_0677"/>
<dbReference type="KEGG" id="ebh:BSEPE_0677"/>
<accession>A0A0P0URI2</accession>
<dbReference type="Pfam" id="PF07927">
    <property type="entry name" value="HicA_toxin"/>
    <property type="match status" value="1"/>
</dbReference>
<keyword evidence="5" id="KW-0378">Hydrolase</keyword>
<evidence type="ECO:0000256" key="3">
    <source>
        <dbReference type="ARBA" id="ARBA00022722"/>
    </source>
</evidence>
<evidence type="ECO:0000313" key="9">
    <source>
        <dbReference type="Proteomes" id="UP000067399"/>
    </source>
</evidence>
<dbReference type="InterPro" id="IPR012933">
    <property type="entry name" value="HicA_mRNA_interferase"/>
</dbReference>
<evidence type="ECO:0000256" key="2">
    <source>
        <dbReference type="ARBA" id="ARBA00022649"/>
    </source>
</evidence>
<evidence type="ECO:0000256" key="1">
    <source>
        <dbReference type="ARBA" id="ARBA00006620"/>
    </source>
</evidence>
<dbReference type="OrthoDB" id="9811409at2"/>
<evidence type="ECO:0000313" key="8">
    <source>
        <dbReference type="EMBL" id="BAS67674.1"/>
    </source>
</evidence>
<dbReference type="SUPFAM" id="SSF54786">
    <property type="entry name" value="YcfA/nrd intein domain"/>
    <property type="match status" value="1"/>
</dbReference>
<organism evidence="8 9">
    <name type="scientific">endosymbiont of Bathymodiolus septemdierum str. Myojin knoll</name>
    <dbReference type="NCBI Taxonomy" id="1303921"/>
    <lineage>
        <taxon>Bacteria</taxon>
        <taxon>Pseudomonadati</taxon>
        <taxon>Pseudomonadota</taxon>
        <taxon>Gammaproteobacteria</taxon>
        <taxon>sulfur-oxidizing symbionts</taxon>
    </lineage>
</organism>
<reference evidence="8 9" key="1">
    <citation type="journal article" date="2000" name="Mar. Ecol. Prog. Ser.">
        <title>Phylogenetic characterization of endosymbionts in three hydrothermal vent mussels: influence on host distributions.</title>
        <authorList>
            <person name="Fujiwara Y."/>
            <person name="Takai K."/>
            <person name="Uematsu K."/>
            <person name="Tsuchida S."/>
            <person name="Hunt J.C."/>
            <person name="Hashimoto J."/>
        </authorList>
    </citation>
    <scope>NUCLEOTIDE SEQUENCE [LARGE SCALE GENOMIC DNA]</scope>
    <source>
        <strain evidence="8 9">Myojin Knoll</strain>
    </source>
</reference>
<evidence type="ECO:0008006" key="10">
    <source>
        <dbReference type="Google" id="ProtNLM"/>
    </source>
</evidence>
<sequence>MTSKEIIKKLRKDGWIKVGGRGDHEKFKHPTKLGHVIVPHPRKDLRPGTLNSIFKQAGWRK</sequence>
<dbReference type="Proteomes" id="UP000067399">
    <property type="component" value="Chromosome"/>
</dbReference>
<dbReference type="GO" id="GO:0003729">
    <property type="term" value="F:mRNA binding"/>
    <property type="evidence" value="ECO:0007669"/>
    <property type="project" value="InterPro"/>
</dbReference>
<evidence type="ECO:0000256" key="6">
    <source>
        <dbReference type="ARBA" id="ARBA00022884"/>
    </source>
</evidence>
<dbReference type="GO" id="GO:0004519">
    <property type="term" value="F:endonuclease activity"/>
    <property type="evidence" value="ECO:0007669"/>
    <property type="project" value="UniProtKB-KW"/>
</dbReference>
<dbReference type="RefSeq" id="WP_066044158.1">
    <property type="nucleotide sequence ID" value="NZ_AP013042.1"/>
</dbReference>
<keyword evidence="2" id="KW-1277">Toxin-antitoxin system</keyword>
<dbReference type="GO" id="GO:0016787">
    <property type="term" value="F:hydrolase activity"/>
    <property type="evidence" value="ECO:0007669"/>
    <property type="project" value="UniProtKB-KW"/>
</dbReference>
<keyword evidence="6" id="KW-0694">RNA-binding</keyword>
<name>A0A0P0URI2_9GAMM</name>
<evidence type="ECO:0000256" key="4">
    <source>
        <dbReference type="ARBA" id="ARBA00022759"/>
    </source>
</evidence>
<dbReference type="Gene3D" id="3.30.920.30">
    <property type="entry name" value="Hypothetical protein"/>
    <property type="match status" value="1"/>
</dbReference>
<evidence type="ECO:0000256" key="5">
    <source>
        <dbReference type="ARBA" id="ARBA00022801"/>
    </source>
</evidence>
<gene>
    <name evidence="8" type="ORF">BSEPE_0677</name>
</gene>
<dbReference type="AlphaFoldDB" id="A0A0P0URI2"/>
<proteinExistence type="inferred from homology"/>